<dbReference type="EMBL" id="JACIJR010000002">
    <property type="protein sequence ID" value="MBB5728435.1"/>
    <property type="molecule type" value="Genomic_DNA"/>
</dbReference>
<name>A0A7W9F2F6_9SPHN</name>
<gene>
    <name evidence="1" type="ORF">FHS99_000905</name>
</gene>
<accession>A0A7W9F2F6</accession>
<sequence length="29" mass="3331">MKKPAQLKWGIWDWWYGDNHDGIGGGQEG</sequence>
<evidence type="ECO:0000313" key="1">
    <source>
        <dbReference type="EMBL" id="MBB5728435.1"/>
    </source>
</evidence>
<dbReference type="AlphaFoldDB" id="A0A7W9F2F6"/>
<dbReference type="Proteomes" id="UP000546701">
    <property type="component" value="Unassembled WGS sequence"/>
</dbReference>
<proteinExistence type="predicted"/>
<organism evidence="1 2">
    <name type="scientific">Sphingomonas prati</name>
    <dbReference type="NCBI Taxonomy" id="1843237"/>
    <lineage>
        <taxon>Bacteria</taxon>
        <taxon>Pseudomonadati</taxon>
        <taxon>Pseudomonadota</taxon>
        <taxon>Alphaproteobacteria</taxon>
        <taxon>Sphingomonadales</taxon>
        <taxon>Sphingomonadaceae</taxon>
        <taxon>Sphingomonas</taxon>
    </lineage>
</organism>
<protein>
    <submittedName>
        <fullName evidence="1">Uncharacterized protein</fullName>
    </submittedName>
</protein>
<reference evidence="1 2" key="1">
    <citation type="submission" date="2020-08" db="EMBL/GenBank/DDBJ databases">
        <title>Genomic Encyclopedia of Type Strains, Phase IV (KMG-IV): sequencing the most valuable type-strain genomes for metagenomic binning, comparative biology and taxonomic classification.</title>
        <authorList>
            <person name="Goeker M."/>
        </authorList>
    </citation>
    <scope>NUCLEOTIDE SEQUENCE [LARGE SCALE GENOMIC DNA]</scope>
    <source>
        <strain evidence="1 2">DSM 103336</strain>
    </source>
</reference>
<keyword evidence="2" id="KW-1185">Reference proteome</keyword>
<evidence type="ECO:0000313" key="2">
    <source>
        <dbReference type="Proteomes" id="UP000546701"/>
    </source>
</evidence>
<comment type="caution">
    <text evidence="1">The sequence shown here is derived from an EMBL/GenBank/DDBJ whole genome shotgun (WGS) entry which is preliminary data.</text>
</comment>